<sequence>METYLDRDGNLLPKFYEDPKWKVVESILVTVFDCTCCIATWGLSIYLVFLKSIFIIVYSLVFPCEAIVDRSKENKEKEASIGRDSAEARRISGERPLQLPSSDEHLQKSRSSTPDSKAHPVDSKSKESTRSTTPEMERSLEDEKMRQTSEVTPEASSRPTNEPKDSEESP</sequence>
<feature type="transmembrane region" description="Helical" evidence="2">
    <location>
        <begin position="49"/>
        <end position="68"/>
    </location>
</feature>
<evidence type="ECO:0000256" key="1">
    <source>
        <dbReference type="SAM" id="MobiDB-lite"/>
    </source>
</evidence>
<protein>
    <submittedName>
        <fullName evidence="3">Uncharacterized protein</fullName>
    </submittedName>
</protein>
<feature type="compositionally biased region" description="Basic and acidic residues" evidence="1">
    <location>
        <begin position="161"/>
        <end position="170"/>
    </location>
</feature>
<dbReference type="OrthoDB" id="10489717at2759"/>
<keyword evidence="4" id="KW-1185">Reference proteome</keyword>
<evidence type="ECO:0000313" key="4">
    <source>
        <dbReference type="Proteomes" id="UP000499080"/>
    </source>
</evidence>
<reference evidence="3 4" key="1">
    <citation type="journal article" date="2019" name="Sci. Rep.">
        <title>Orb-weaving spider Araneus ventricosus genome elucidates the spidroin gene catalogue.</title>
        <authorList>
            <person name="Kono N."/>
            <person name="Nakamura H."/>
            <person name="Ohtoshi R."/>
            <person name="Moran D.A.P."/>
            <person name="Shinohara A."/>
            <person name="Yoshida Y."/>
            <person name="Fujiwara M."/>
            <person name="Mori M."/>
            <person name="Tomita M."/>
            <person name="Arakawa K."/>
        </authorList>
    </citation>
    <scope>NUCLEOTIDE SEQUENCE [LARGE SCALE GENOMIC DNA]</scope>
</reference>
<name>A0A4Y2Q3Z9_ARAVE</name>
<feature type="compositionally biased region" description="Basic and acidic residues" evidence="1">
    <location>
        <begin position="72"/>
        <end position="93"/>
    </location>
</feature>
<proteinExistence type="predicted"/>
<accession>A0A4Y2Q3Z9</accession>
<evidence type="ECO:0000256" key="2">
    <source>
        <dbReference type="SAM" id="Phobius"/>
    </source>
</evidence>
<keyword evidence="2" id="KW-1133">Transmembrane helix</keyword>
<dbReference type="EMBL" id="BGPR01012877">
    <property type="protein sequence ID" value="GBN58144.1"/>
    <property type="molecule type" value="Genomic_DNA"/>
</dbReference>
<organism evidence="3 4">
    <name type="scientific">Araneus ventricosus</name>
    <name type="common">Orbweaver spider</name>
    <name type="synonym">Epeira ventricosa</name>
    <dbReference type="NCBI Taxonomy" id="182803"/>
    <lineage>
        <taxon>Eukaryota</taxon>
        <taxon>Metazoa</taxon>
        <taxon>Ecdysozoa</taxon>
        <taxon>Arthropoda</taxon>
        <taxon>Chelicerata</taxon>
        <taxon>Arachnida</taxon>
        <taxon>Araneae</taxon>
        <taxon>Araneomorphae</taxon>
        <taxon>Entelegynae</taxon>
        <taxon>Araneoidea</taxon>
        <taxon>Araneidae</taxon>
        <taxon>Araneus</taxon>
    </lineage>
</organism>
<comment type="caution">
    <text evidence="3">The sequence shown here is derived from an EMBL/GenBank/DDBJ whole genome shotgun (WGS) entry which is preliminary data.</text>
</comment>
<evidence type="ECO:0000313" key="3">
    <source>
        <dbReference type="EMBL" id="GBN58144.1"/>
    </source>
</evidence>
<feature type="compositionally biased region" description="Basic and acidic residues" evidence="1">
    <location>
        <begin position="116"/>
        <end position="147"/>
    </location>
</feature>
<dbReference type="AlphaFoldDB" id="A0A4Y2Q3Z9"/>
<dbReference type="Proteomes" id="UP000499080">
    <property type="component" value="Unassembled WGS sequence"/>
</dbReference>
<keyword evidence="2" id="KW-0812">Transmembrane</keyword>
<keyword evidence="2" id="KW-0472">Membrane</keyword>
<gene>
    <name evidence="3" type="ORF">AVEN_46444_1</name>
</gene>
<feature type="region of interest" description="Disordered" evidence="1">
    <location>
        <begin position="72"/>
        <end position="170"/>
    </location>
</feature>
<feature type="compositionally biased region" description="Polar residues" evidence="1">
    <location>
        <begin position="148"/>
        <end position="160"/>
    </location>
</feature>